<dbReference type="KEGG" id="ssm:Spirs_2484"/>
<reference evidence="1 2" key="1">
    <citation type="journal article" date="2010" name="Stand. Genomic Sci.">
        <title>Complete genome sequence of Spirochaeta smaragdinae type strain (SEBR 4228).</title>
        <authorList>
            <person name="Mavromatis K."/>
            <person name="Yasawong M."/>
            <person name="Chertkov O."/>
            <person name="Lapidus A."/>
            <person name="Lucas S."/>
            <person name="Nolan M."/>
            <person name="Del Rio T.G."/>
            <person name="Tice H."/>
            <person name="Cheng J.F."/>
            <person name="Pitluck S."/>
            <person name="Liolios K."/>
            <person name="Ivanova N."/>
            <person name="Tapia R."/>
            <person name="Han C."/>
            <person name="Bruce D."/>
            <person name="Goodwin L."/>
            <person name="Pati A."/>
            <person name="Chen A."/>
            <person name="Palaniappan K."/>
            <person name="Land M."/>
            <person name="Hauser L."/>
            <person name="Chang Y.J."/>
            <person name="Jeffries C.D."/>
            <person name="Detter J.C."/>
            <person name="Rohde M."/>
            <person name="Brambilla E."/>
            <person name="Spring S."/>
            <person name="Goker M."/>
            <person name="Sikorski J."/>
            <person name="Woyke T."/>
            <person name="Bristow J."/>
            <person name="Eisen J.A."/>
            <person name="Markowitz V."/>
            <person name="Hugenholtz P."/>
            <person name="Klenk H.P."/>
            <person name="Kyrpides N.C."/>
        </authorList>
    </citation>
    <scope>NUCLEOTIDE SEQUENCE [LARGE SCALE GENOMIC DNA]</scope>
    <source>
        <strain evidence="2">DSM 11293 / JCM 15392 / SEBR 4228</strain>
    </source>
</reference>
<accession>E1R3G6</accession>
<proteinExistence type="predicted"/>
<dbReference type="RefSeq" id="WP_013255060.1">
    <property type="nucleotide sequence ID" value="NC_014364.1"/>
</dbReference>
<evidence type="ECO:0000313" key="1">
    <source>
        <dbReference type="EMBL" id="ADK81597.1"/>
    </source>
</evidence>
<organism evidence="1 2">
    <name type="scientific">Sediminispirochaeta smaragdinae (strain DSM 11293 / JCM 15392 / SEBR 4228)</name>
    <name type="common">Spirochaeta smaragdinae</name>
    <dbReference type="NCBI Taxonomy" id="573413"/>
    <lineage>
        <taxon>Bacteria</taxon>
        <taxon>Pseudomonadati</taxon>
        <taxon>Spirochaetota</taxon>
        <taxon>Spirochaetia</taxon>
        <taxon>Spirochaetales</taxon>
        <taxon>Spirochaetaceae</taxon>
        <taxon>Sediminispirochaeta</taxon>
    </lineage>
</organism>
<name>E1R3G6_SEDSS</name>
<protein>
    <submittedName>
        <fullName evidence="1">Uncharacterized protein</fullName>
    </submittedName>
</protein>
<dbReference type="STRING" id="573413.Spirs_2484"/>
<dbReference type="EMBL" id="CP002116">
    <property type="protein sequence ID" value="ADK81597.1"/>
    <property type="molecule type" value="Genomic_DNA"/>
</dbReference>
<dbReference type="AlphaFoldDB" id="E1R3G6"/>
<dbReference type="HOGENOM" id="CLU_2013834_0_0_12"/>
<evidence type="ECO:0000313" key="2">
    <source>
        <dbReference type="Proteomes" id="UP000002318"/>
    </source>
</evidence>
<dbReference type="Proteomes" id="UP000002318">
    <property type="component" value="Chromosome"/>
</dbReference>
<gene>
    <name evidence="1" type="ordered locus">Spirs_2484</name>
</gene>
<keyword evidence="2" id="KW-1185">Reference proteome</keyword>
<sequence length="123" mass="14043">MYYQNSIEMPDRVQQWGCYATSIAAGAAGRTKRVISQEQFVNAVVEAENRRYLTEDPEAPGTFMYVADPAGIFRLFGLNVRYLGKKDADYICQPNEIEILLWRRWNEKRASTSTISPWVTAVA</sequence>